<dbReference type="Gene3D" id="3.40.50.10610">
    <property type="entry name" value="ABC-type transport auxiliary lipoprotein component"/>
    <property type="match status" value="1"/>
</dbReference>
<dbReference type="InterPro" id="IPR014094">
    <property type="entry name" value="LpoB"/>
</dbReference>
<reference evidence="2 3" key="1">
    <citation type="submission" date="2017-07" db="EMBL/GenBank/DDBJ databases">
        <title>Complete genome sequences and comparative analysis of the novel pathogen Francisella opportunistica.</title>
        <authorList>
            <person name="Dietrich E.A."/>
            <person name="Kingry L.C."/>
            <person name="Petersen J.M."/>
        </authorList>
    </citation>
    <scope>NUCLEOTIDE SEQUENCE [LARGE SCALE GENOMIC DNA]</scope>
    <source>
        <strain evidence="2 3">14-2155</strain>
    </source>
</reference>
<accession>A0A345JPY9</accession>
<evidence type="ECO:0000313" key="3">
    <source>
        <dbReference type="Proteomes" id="UP000253862"/>
    </source>
</evidence>
<keyword evidence="3" id="KW-1185">Reference proteome</keyword>
<dbReference type="RefSeq" id="WP_071628672.1">
    <property type="nucleotide sequence ID" value="NZ_CP022375.1"/>
</dbReference>
<evidence type="ECO:0000256" key="1">
    <source>
        <dbReference type="SAM" id="SignalP"/>
    </source>
</evidence>
<proteinExistence type="predicted"/>
<protein>
    <submittedName>
        <fullName evidence="2">Penicillin-binding protein activator LpoB</fullName>
    </submittedName>
</protein>
<dbReference type="Pfam" id="PF13036">
    <property type="entry name" value="LpoB"/>
    <property type="match status" value="1"/>
</dbReference>
<dbReference type="AlphaFoldDB" id="A0A345JPY9"/>
<dbReference type="OrthoDB" id="5605661at2"/>
<organism evidence="2 3">
    <name type="scientific">Francisella opportunistica</name>
    <dbReference type="NCBI Taxonomy" id="2016517"/>
    <lineage>
        <taxon>Bacteria</taxon>
        <taxon>Pseudomonadati</taxon>
        <taxon>Pseudomonadota</taxon>
        <taxon>Gammaproteobacteria</taxon>
        <taxon>Thiotrichales</taxon>
        <taxon>Francisellaceae</taxon>
        <taxon>Francisella</taxon>
    </lineage>
</organism>
<name>A0A345JPY9_9GAMM</name>
<keyword evidence="1" id="KW-0732">Signal</keyword>
<sequence>MQKRLITLLVSSVIFVTATAITAQHPLASTSMLSSASATMISASSMLNSASSIGYKGVDERNKLKMFRVAILPFDTKGAKIDGNIDQKQLQTGLNNSIIAQITQSRKFRVSNRDVNDEKAYEKEVKRILNSDTDNEKDKLNQKIGADFILTGDILNLNITKNKTTYYGEDFTTLNVSATVAYRMVELATMEVKWSNVVTIEVPTNIANQYANADDANYMQLLSYLGKQLGKTISDQVIGAIYPLQVLKVDDGEIYFNQGGNRVIKGSVYEVRQGGGVTLDPATGQHIVLDSKVLAKVRITDVMPKYSIGIVIDGSLAKVQPGLRAYLTK</sequence>
<dbReference type="KEGG" id="foo:CGC45_01655"/>
<feature type="signal peptide" evidence="1">
    <location>
        <begin position="1"/>
        <end position="23"/>
    </location>
</feature>
<evidence type="ECO:0000313" key="2">
    <source>
        <dbReference type="EMBL" id="AXH29385.1"/>
    </source>
</evidence>
<dbReference type="Proteomes" id="UP000253862">
    <property type="component" value="Chromosome"/>
</dbReference>
<dbReference type="EMBL" id="CP022375">
    <property type="protein sequence ID" value="AXH29385.1"/>
    <property type="molecule type" value="Genomic_DNA"/>
</dbReference>
<gene>
    <name evidence="2" type="ORF">CGC43_01675</name>
</gene>
<feature type="chain" id="PRO_5016847432" evidence="1">
    <location>
        <begin position="24"/>
        <end position="329"/>
    </location>
</feature>